<organism evidence="3 4">
    <name type="scientific">Blepharisma stoltei</name>
    <dbReference type="NCBI Taxonomy" id="1481888"/>
    <lineage>
        <taxon>Eukaryota</taxon>
        <taxon>Sar</taxon>
        <taxon>Alveolata</taxon>
        <taxon>Ciliophora</taxon>
        <taxon>Postciliodesmatophora</taxon>
        <taxon>Heterotrichea</taxon>
        <taxon>Heterotrichida</taxon>
        <taxon>Blepharismidae</taxon>
        <taxon>Blepharisma</taxon>
    </lineage>
</organism>
<feature type="compositionally biased region" description="Basic and acidic residues" evidence="1">
    <location>
        <begin position="18"/>
        <end position="31"/>
    </location>
</feature>
<proteinExistence type="predicted"/>
<feature type="transmembrane region" description="Helical" evidence="2">
    <location>
        <begin position="260"/>
        <end position="283"/>
    </location>
</feature>
<feature type="transmembrane region" description="Helical" evidence="2">
    <location>
        <begin position="186"/>
        <end position="210"/>
    </location>
</feature>
<feature type="transmembrane region" description="Helical" evidence="2">
    <location>
        <begin position="437"/>
        <end position="456"/>
    </location>
</feature>
<dbReference type="AlphaFoldDB" id="A0AAU9IKX9"/>
<name>A0AAU9IKX9_9CILI</name>
<accession>A0AAU9IKX9</accession>
<sequence length="457" mass="51671">MDLKPKGVKTYSNFSDEDERRANQRQENNERFAGEKGKNELVIAKTSERHVNRMTIKEEETALSRLEKIALGMILPPVVIFVCGAIAFWKTNKHFLVFPPFVSLIALCSTVCAYFGAKYTKESLVKNETIAIKWNSLGSQDFLTNSLYILHLTSSCYFFIGIISFISHEILLGPIDDPNLSQKVKWMLFIISGASLKYIVGYIYIFYLACKLSIDYQSIHNYVQVVQISVLIAAIGLILCPGIYWWYWSSFDISEELSPVIIQAGIVAGCCLLAYSLFSFFAAFKEHMSFIIISQILCVIMFIFLGLYCMLIIFSTQDFLESVSTNCYSLLNMMQDKHLNYIGCSNKFIDIQASEEDLQCPKDQIVKIVDKSTEKYGCLNQECCEVISTSASAGLDFIVGFCITGQILLIFALECTRNLAKKIEKFGRDGDRFMDKRLFGVIITVLLISLAIGYALK</sequence>
<feature type="region of interest" description="Disordered" evidence="1">
    <location>
        <begin position="1"/>
        <end position="31"/>
    </location>
</feature>
<protein>
    <recommendedName>
        <fullName evidence="5">Transmembrane protein</fullName>
    </recommendedName>
</protein>
<evidence type="ECO:0000313" key="4">
    <source>
        <dbReference type="Proteomes" id="UP001162131"/>
    </source>
</evidence>
<keyword evidence="4" id="KW-1185">Reference proteome</keyword>
<reference evidence="3" key="1">
    <citation type="submission" date="2021-09" db="EMBL/GenBank/DDBJ databases">
        <authorList>
            <consortium name="AG Swart"/>
            <person name="Singh M."/>
            <person name="Singh A."/>
            <person name="Seah K."/>
            <person name="Emmerich C."/>
        </authorList>
    </citation>
    <scope>NUCLEOTIDE SEQUENCE</scope>
    <source>
        <strain evidence="3">ATCC30299</strain>
    </source>
</reference>
<evidence type="ECO:0000313" key="3">
    <source>
        <dbReference type="EMBL" id="CAG9312459.1"/>
    </source>
</evidence>
<feature type="transmembrane region" description="Helical" evidence="2">
    <location>
        <begin position="222"/>
        <end position="248"/>
    </location>
</feature>
<evidence type="ECO:0000256" key="2">
    <source>
        <dbReference type="SAM" id="Phobius"/>
    </source>
</evidence>
<evidence type="ECO:0008006" key="5">
    <source>
        <dbReference type="Google" id="ProtNLM"/>
    </source>
</evidence>
<feature type="transmembrane region" description="Helical" evidence="2">
    <location>
        <begin position="95"/>
        <end position="117"/>
    </location>
</feature>
<keyword evidence="2" id="KW-0472">Membrane</keyword>
<feature type="transmembrane region" description="Helical" evidence="2">
    <location>
        <begin position="69"/>
        <end position="89"/>
    </location>
</feature>
<feature type="transmembrane region" description="Helical" evidence="2">
    <location>
        <begin position="290"/>
        <end position="314"/>
    </location>
</feature>
<comment type="caution">
    <text evidence="3">The sequence shown here is derived from an EMBL/GenBank/DDBJ whole genome shotgun (WGS) entry which is preliminary data.</text>
</comment>
<dbReference type="Proteomes" id="UP001162131">
    <property type="component" value="Unassembled WGS sequence"/>
</dbReference>
<keyword evidence="2" id="KW-0812">Transmembrane</keyword>
<dbReference type="EMBL" id="CAJZBQ010000006">
    <property type="protein sequence ID" value="CAG9312459.1"/>
    <property type="molecule type" value="Genomic_DNA"/>
</dbReference>
<feature type="transmembrane region" description="Helical" evidence="2">
    <location>
        <begin position="397"/>
        <end position="416"/>
    </location>
</feature>
<keyword evidence="2" id="KW-1133">Transmembrane helix</keyword>
<feature type="transmembrane region" description="Helical" evidence="2">
    <location>
        <begin position="147"/>
        <end position="166"/>
    </location>
</feature>
<evidence type="ECO:0000256" key="1">
    <source>
        <dbReference type="SAM" id="MobiDB-lite"/>
    </source>
</evidence>
<gene>
    <name evidence="3" type="ORF">BSTOLATCC_MIC6562</name>
</gene>